<protein>
    <submittedName>
        <fullName evidence="2">Uncharacterized protein</fullName>
    </submittedName>
</protein>
<keyword evidence="3" id="KW-1185">Reference proteome</keyword>
<sequence length="588" mass="60039" precursor="true">MRSMSVLLLVLLTFCSSSHAAISTVAISGDNASGILGAKFDSFTHLTLNSNGQGAFLASLQNSVGGVTSANDQVLYTFTGSTIALRAREGSGGVPNVASANFANFSDVAIADTGDVLLRGSLAVGPGGVATSTDQGLWRFSTGGDTLLARKGAGDAPGVVGGQFSSIPNVIRTTENGDLAFDAQLSGGTVTNLNERGIWFYQGSAGNLIVREMISAVPGVPSATFEAFGNPSINNLIQGVAKATMKMAGAITIDNRNGVWRYTGATGELLARQGVGMAPGTTGSFGLFGNPVINNSSQVAFRADHSTSGEGLWRYDTTGELVAVANTVSVPDVPGASFSSFDDPYIADNGALIVSATMNTSSGGVTTQNARGIWSFATGSDQLLLRTGSGGVSGVAGANFATFDELTANATGSAVVVATLELGPGGVGSANNTGIWILPSAGSPQLIARKGDQLAGRTIAALSLLSDDFVNRPVRGFNNQNQLLFRADFTNGDAGLFLFGPSGNSSADFNSDTFVDATDLGFWQAAYGSTSGGDADSDGDSDGNDFLAWQRQFTGLSASAFSLTVPEPASLGFLLAFFVLVLPCRPAC</sequence>
<dbReference type="Proteomes" id="UP000318437">
    <property type="component" value="Unassembled WGS sequence"/>
</dbReference>
<evidence type="ECO:0000256" key="1">
    <source>
        <dbReference type="SAM" id="SignalP"/>
    </source>
</evidence>
<accession>A0A5C6CMR3</accession>
<evidence type="ECO:0000313" key="2">
    <source>
        <dbReference type="EMBL" id="TWU24631.1"/>
    </source>
</evidence>
<dbReference type="RefSeq" id="WP_146451861.1">
    <property type="nucleotide sequence ID" value="NZ_SJPS01000005.1"/>
</dbReference>
<dbReference type="NCBIfam" id="TIGR05002">
    <property type="entry name" value="NxxGxxAF_repeat"/>
    <property type="match status" value="6"/>
</dbReference>
<reference evidence="2 3" key="1">
    <citation type="submission" date="2019-02" db="EMBL/GenBank/DDBJ databases">
        <title>Deep-cultivation of Planctomycetes and their phenomic and genomic characterization uncovers novel biology.</title>
        <authorList>
            <person name="Wiegand S."/>
            <person name="Jogler M."/>
            <person name="Boedeker C."/>
            <person name="Pinto D."/>
            <person name="Vollmers J."/>
            <person name="Rivas-Marin E."/>
            <person name="Kohn T."/>
            <person name="Peeters S.H."/>
            <person name="Heuer A."/>
            <person name="Rast P."/>
            <person name="Oberbeckmann S."/>
            <person name="Bunk B."/>
            <person name="Jeske O."/>
            <person name="Meyerdierks A."/>
            <person name="Storesund J.E."/>
            <person name="Kallscheuer N."/>
            <person name="Luecker S."/>
            <person name="Lage O.M."/>
            <person name="Pohl T."/>
            <person name="Merkel B.J."/>
            <person name="Hornburger P."/>
            <person name="Mueller R.-W."/>
            <person name="Bruemmer F."/>
            <person name="Labrenz M."/>
            <person name="Spormann A.M."/>
            <person name="Op Den Camp H."/>
            <person name="Overmann J."/>
            <person name="Amann R."/>
            <person name="Jetten M.S.M."/>
            <person name="Mascher T."/>
            <person name="Medema M.H."/>
            <person name="Devos D.P."/>
            <person name="Kaster A.-K."/>
            <person name="Ovreas L."/>
            <person name="Rohde M."/>
            <person name="Galperin M.Y."/>
            <person name="Jogler C."/>
        </authorList>
    </citation>
    <scope>NUCLEOTIDE SEQUENCE [LARGE SCALE GENOMIC DNA]</scope>
    <source>
        <strain evidence="2 3">Pla144</strain>
    </source>
</reference>
<proteinExistence type="predicted"/>
<dbReference type="OrthoDB" id="267377at2"/>
<dbReference type="AlphaFoldDB" id="A0A5C6CMR3"/>
<name>A0A5C6CMR3_9BACT</name>
<organism evidence="2 3">
    <name type="scientific">Bythopirellula polymerisocia</name>
    <dbReference type="NCBI Taxonomy" id="2528003"/>
    <lineage>
        <taxon>Bacteria</taxon>
        <taxon>Pseudomonadati</taxon>
        <taxon>Planctomycetota</taxon>
        <taxon>Planctomycetia</taxon>
        <taxon>Pirellulales</taxon>
        <taxon>Lacipirellulaceae</taxon>
        <taxon>Bythopirellula</taxon>
    </lineage>
</organism>
<dbReference type="Pfam" id="PF24251">
    <property type="entry name" value="DUF7453"/>
    <property type="match status" value="1"/>
</dbReference>
<feature type="signal peptide" evidence="1">
    <location>
        <begin position="1"/>
        <end position="20"/>
    </location>
</feature>
<keyword evidence="1" id="KW-0732">Signal</keyword>
<feature type="chain" id="PRO_5023038102" evidence="1">
    <location>
        <begin position="21"/>
        <end position="588"/>
    </location>
</feature>
<dbReference type="InterPro" id="IPR055876">
    <property type="entry name" value="DUF7453"/>
</dbReference>
<evidence type="ECO:0000313" key="3">
    <source>
        <dbReference type="Proteomes" id="UP000318437"/>
    </source>
</evidence>
<gene>
    <name evidence="2" type="ORF">Pla144_35160</name>
</gene>
<dbReference type="EMBL" id="SJPS01000005">
    <property type="protein sequence ID" value="TWU24631.1"/>
    <property type="molecule type" value="Genomic_DNA"/>
</dbReference>
<comment type="caution">
    <text evidence="2">The sequence shown here is derived from an EMBL/GenBank/DDBJ whole genome shotgun (WGS) entry which is preliminary data.</text>
</comment>